<keyword evidence="15" id="KW-1185">Reference proteome</keyword>
<feature type="binding site" evidence="12">
    <location>
        <position position="7"/>
    </location>
    <ligand>
        <name>Mg(2+)</name>
        <dbReference type="ChEBI" id="CHEBI:18420"/>
        <label>1</label>
    </ligand>
</feature>
<evidence type="ECO:0000256" key="9">
    <source>
        <dbReference type="ARBA" id="ARBA00023125"/>
    </source>
</evidence>
<keyword evidence="9 12" id="KW-0238">DNA-binding</keyword>
<comment type="caution">
    <text evidence="14">The sequence shown here is derived from an EMBL/GenBank/DDBJ whole genome shotgun (WGS) entry which is preliminary data.</text>
</comment>
<evidence type="ECO:0000256" key="5">
    <source>
        <dbReference type="ARBA" id="ARBA00022759"/>
    </source>
</evidence>
<dbReference type="PRINTS" id="PR00696">
    <property type="entry name" value="RSOLVASERUVC"/>
</dbReference>
<dbReference type="RefSeq" id="WP_114705899.1">
    <property type="nucleotide sequence ID" value="NZ_QDKL01000001.1"/>
</dbReference>
<evidence type="ECO:0000256" key="11">
    <source>
        <dbReference type="ARBA" id="ARBA00023204"/>
    </source>
</evidence>
<dbReference type="InterPro" id="IPR036397">
    <property type="entry name" value="RNaseH_sf"/>
</dbReference>
<reference evidence="15" key="1">
    <citation type="journal article" date="2019" name="Int. J. Syst. Evol. Microbiol.">
        <title>Halobacteriovorax valvorus sp. nov., a novel prokaryotic predator isolated from coastal seawater of China.</title>
        <authorList>
            <person name="Chen M.-X."/>
        </authorList>
    </citation>
    <scope>NUCLEOTIDE SEQUENCE [LARGE SCALE GENOMIC DNA]</scope>
    <source>
        <strain evidence="15">BL9</strain>
    </source>
</reference>
<keyword evidence="5 12" id="KW-0255">Endonuclease</keyword>
<evidence type="ECO:0000256" key="7">
    <source>
        <dbReference type="ARBA" id="ARBA00022801"/>
    </source>
</evidence>
<evidence type="ECO:0000313" key="14">
    <source>
        <dbReference type="EMBL" id="RZF22957.1"/>
    </source>
</evidence>
<comment type="subunit">
    <text evidence="12">Homodimer which binds Holliday junction (HJ) DNA. The HJ becomes 2-fold symmetrical on binding to RuvC with unstacked arms; it has a different conformation from HJ DNA in complex with RuvA. In the full resolvosome a probable DNA-RuvA(4)-RuvB(12)-RuvC(2) complex forms which resolves the HJ.</text>
</comment>
<dbReference type="EC" id="3.1.21.10" evidence="12 13"/>
<dbReference type="HAMAP" id="MF_00034">
    <property type="entry name" value="RuvC"/>
    <property type="match status" value="1"/>
</dbReference>
<proteinExistence type="inferred from homology"/>
<evidence type="ECO:0000256" key="4">
    <source>
        <dbReference type="ARBA" id="ARBA00022723"/>
    </source>
</evidence>
<evidence type="ECO:0000256" key="3">
    <source>
        <dbReference type="ARBA" id="ARBA00022722"/>
    </source>
</evidence>
<keyword evidence="8 12" id="KW-0460">Magnesium</keyword>
<feature type="binding site" evidence="12">
    <location>
        <position position="140"/>
    </location>
    <ligand>
        <name>Mg(2+)</name>
        <dbReference type="ChEBI" id="CHEBI:18420"/>
        <label>1</label>
    </ligand>
</feature>
<evidence type="ECO:0000256" key="12">
    <source>
        <dbReference type="HAMAP-Rule" id="MF_00034"/>
    </source>
</evidence>
<keyword evidence="6 12" id="KW-0227">DNA damage</keyword>
<dbReference type="Gene3D" id="3.30.420.10">
    <property type="entry name" value="Ribonuclease H-like superfamily/Ribonuclease H"/>
    <property type="match status" value="1"/>
</dbReference>
<feature type="active site" evidence="12">
    <location>
        <position position="67"/>
    </location>
</feature>
<dbReference type="PANTHER" id="PTHR30194:SF3">
    <property type="entry name" value="CROSSOVER JUNCTION ENDODEOXYRIBONUCLEASE RUVC"/>
    <property type="match status" value="1"/>
</dbReference>
<dbReference type="Pfam" id="PF02075">
    <property type="entry name" value="RuvC"/>
    <property type="match status" value="1"/>
</dbReference>
<evidence type="ECO:0000313" key="15">
    <source>
        <dbReference type="Proteomes" id="UP000443582"/>
    </source>
</evidence>
<dbReference type="SUPFAM" id="SSF53098">
    <property type="entry name" value="Ribonuclease H-like"/>
    <property type="match status" value="1"/>
</dbReference>
<comment type="function">
    <text evidence="12">The RuvA-RuvB-RuvC complex processes Holliday junction (HJ) DNA during genetic recombination and DNA repair. Endonuclease that resolves HJ intermediates. Cleaves cruciform DNA by making single-stranded nicks across the HJ at symmetrical positions within the homologous arms, yielding a 5'-phosphate and a 3'-hydroxyl group; requires a central core of homology in the junction. The consensus cleavage sequence is 5'-(A/T)TT(C/G)-3'. Cleavage occurs on the 3'-side of the TT dinucleotide at the point of strand exchange. HJ branch migration catalyzed by RuvA-RuvB allows RuvC to scan DNA until it finds its consensus sequence, where it cleaves and resolves the cruciform DNA.</text>
</comment>
<evidence type="ECO:0000256" key="10">
    <source>
        <dbReference type="ARBA" id="ARBA00023172"/>
    </source>
</evidence>
<dbReference type="PANTHER" id="PTHR30194">
    <property type="entry name" value="CROSSOVER JUNCTION ENDODEOXYRIBONUCLEASE RUVC"/>
    <property type="match status" value="1"/>
</dbReference>
<feature type="active site" evidence="12">
    <location>
        <position position="7"/>
    </location>
</feature>
<evidence type="ECO:0000256" key="1">
    <source>
        <dbReference type="ARBA" id="ARBA00009518"/>
    </source>
</evidence>
<name>A0ABY0IP31_9BACT</name>
<evidence type="ECO:0000256" key="8">
    <source>
        <dbReference type="ARBA" id="ARBA00022842"/>
    </source>
</evidence>
<keyword evidence="2 12" id="KW-0963">Cytoplasm</keyword>
<keyword evidence="7 12" id="KW-0378">Hydrolase</keyword>
<dbReference type="InterPro" id="IPR012337">
    <property type="entry name" value="RNaseH-like_sf"/>
</dbReference>
<evidence type="ECO:0000256" key="2">
    <source>
        <dbReference type="ARBA" id="ARBA00022490"/>
    </source>
</evidence>
<comment type="similarity">
    <text evidence="1 12">Belongs to the RuvC family.</text>
</comment>
<feature type="active site" evidence="12">
    <location>
        <position position="140"/>
    </location>
</feature>
<feature type="binding site" evidence="12">
    <location>
        <position position="67"/>
    </location>
    <ligand>
        <name>Mg(2+)</name>
        <dbReference type="ChEBI" id="CHEBI:18420"/>
        <label>2</label>
    </ligand>
</feature>
<comment type="subcellular location">
    <subcellularLocation>
        <location evidence="12">Cytoplasm</location>
    </subcellularLocation>
</comment>
<keyword evidence="11 12" id="KW-0234">DNA repair</keyword>
<dbReference type="NCBIfam" id="TIGR00228">
    <property type="entry name" value="ruvC"/>
    <property type="match status" value="1"/>
</dbReference>
<comment type="catalytic activity">
    <reaction evidence="12">
        <text>Endonucleolytic cleavage at a junction such as a reciprocal single-stranded crossover between two homologous DNA duplexes (Holliday junction).</text>
        <dbReference type="EC" id="3.1.21.10"/>
    </reaction>
</comment>
<dbReference type="CDD" id="cd16962">
    <property type="entry name" value="RuvC"/>
    <property type="match status" value="1"/>
</dbReference>
<dbReference type="EMBL" id="QDKL01000001">
    <property type="protein sequence ID" value="RZF22957.1"/>
    <property type="molecule type" value="Genomic_DNA"/>
</dbReference>
<evidence type="ECO:0000256" key="6">
    <source>
        <dbReference type="ARBA" id="ARBA00022763"/>
    </source>
</evidence>
<gene>
    <name evidence="12 14" type="primary">ruvC</name>
    <name evidence="14" type="ORF">DAY19_04070</name>
</gene>
<dbReference type="InterPro" id="IPR002176">
    <property type="entry name" value="X-over_junc_endoDNase_RuvC"/>
</dbReference>
<comment type="cofactor">
    <cofactor evidence="12">
        <name>Mg(2+)</name>
        <dbReference type="ChEBI" id="CHEBI:18420"/>
    </cofactor>
    <text evidence="12">Binds 2 Mg(2+) ion per subunit.</text>
</comment>
<sequence>MYILGIDPGSRTTGWAVIEVEGRKFKYIDSGVLKFDKIPEFLDRLATISMSIKDIVSLHKPDEISIESLIYVKSVPALSKLAQARGALIAGLSEKYQGKITEYSPNLIKSTVTGHGHATKEGVDKALSMIFGKITFKSHDESDALAIALCHALNRGQRAKIKGKSTRTKARTLKEVFSK</sequence>
<evidence type="ECO:0000256" key="13">
    <source>
        <dbReference type="NCBIfam" id="TIGR00228"/>
    </source>
</evidence>
<protein>
    <recommendedName>
        <fullName evidence="12 13">Crossover junction endodeoxyribonuclease RuvC</fullName>
        <ecNumber evidence="12 13">3.1.21.10</ecNumber>
    </recommendedName>
    <alternativeName>
        <fullName evidence="12">Holliday junction nuclease RuvC</fullName>
    </alternativeName>
    <alternativeName>
        <fullName evidence="12">Holliday junction resolvase RuvC</fullName>
    </alternativeName>
</protein>
<dbReference type="GO" id="GO:0016787">
    <property type="term" value="F:hydrolase activity"/>
    <property type="evidence" value="ECO:0007669"/>
    <property type="project" value="UniProtKB-KW"/>
</dbReference>
<organism evidence="14 15">
    <name type="scientific">Halobacteriovorax vibrionivorans</name>
    <dbReference type="NCBI Taxonomy" id="2152716"/>
    <lineage>
        <taxon>Bacteria</taxon>
        <taxon>Pseudomonadati</taxon>
        <taxon>Bdellovibrionota</taxon>
        <taxon>Bacteriovoracia</taxon>
        <taxon>Bacteriovoracales</taxon>
        <taxon>Halobacteriovoraceae</taxon>
        <taxon>Halobacteriovorax</taxon>
    </lineage>
</organism>
<dbReference type="Proteomes" id="UP000443582">
    <property type="component" value="Unassembled WGS sequence"/>
</dbReference>
<accession>A0ABY0IP31</accession>
<keyword evidence="4 12" id="KW-0479">Metal-binding</keyword>
<keyword evidence="3 12" id="KW-0540">Nuclease</keyword>
<keyword evidence="10 12" id="KW-0233">DNA recombination</keyword>